<dbReference type="EMBL" id="BAABDD010000053">
    <property type="protein sequence ID" value="GAA3766527.1"/>
    <property type="molecule type" value="Genomic_DNA"/>
</dbReference>
<name>A0ABP7GQ30_9ACTN</name>
<evidence type="ECO:0000313" key="1">
    <source>
        <dbReference type="EMBL" id="GAA3766527.1"/>
    </source>
</evidence>
<evidence type="ECO:0000313" key="2">
    <source>
        <dbReference type="Proteomes" id="UP001500908"/>
    </source>
</evidence>
<accession>A0ABP7GQ30</accession>
<evidence type="ECO:0008006" key="3">
    <source>
        <dbReference type="Google" id="ProtNLM"/>
    </source>
</evidence>
<comment type="caution">
    <text evidence="1">The sequence shown here is derived from an EMBL/GenBank/DDBJ whole genome shotgun (WGS) entry which is preliminary data.</text>
</comment>
<sequence length="470" mass="51128">MSRPAYRSGVDSRKRARIADDLRTHAAEQDWTRWELVQAVHVKAETPTLLMAWRLACGHTQRHVIDGLRLIGDDTGTPCSPNISQLSRWEAGADGVGPFYRRLFALFYGTSPASLGFPAPPPPITSDPITCKGDDDVDRRSFLGLAATTTAPAVLPLGEIRQRLESPLKRLLPTADLAYWTDTTDRHITAYGTCTPADLLVRLSEDLDEVSALANRYSHQRDLQMVAARLCGLTGALHTDLNDEAEARTWLTIAGGYARLAEDAPMRTWVAMAQAMLAYYGHRPDESIQIAEKARRDIGDSASAGLVQLTGLTARAHARLGDHDAARQTLAGATTLFSSVPAEEASDGFFGFPEIQLSMYESSVLSHIGDAAAWNAQTSALDAYAGDPLSYTLISLDRARWQLQRGKAEDAALTATTALEDLRPAERLPLIVDQAVVLGDDIAVESPQAGNTYKENLEKLPGVKTELAKR</sequence>
<proteinExistence type="predicted"/>
<dbReference type="Proteomes" id="UP001500908">
    <property type="component" value="Unassembled WGS sequence"/>
</dbReference>
<keyword evidence="2" id="KW-1185">Reference proteome</keyword>
<organism evidence="1 2">
    <name type="scientific">Salinactinospora qingdaonensis</name>
    <dbReference type="NCBI Taxonomy" id="702744"/>
    <lineage>
        <taxon>Bacteria</taxon>
        <taxon>Bacillati</taxon>
        <taxon>Actinomycetota</taxon>
        <taxon>Actinomycetes</taxon>
        <taxon>Streptosporangiales</taxon>
        <taxon>Nocardiopsidaceae</taxon>
        <taxon>Salinactinospora</taxon>
    </lineage>
</organism>
<gene>
    <name evidence="1" type="ORF">GCM10022402_49620</name>
</gene>
<protein>
    <recommendedName>
        <fullName evidence="3">XRE family transcriptional regulator</fullName>
    </recommendedName>
</protein>
<reference evidence="2" key="1">
    <citation type="journal article" date="2019" name="Int. J. Syst. Evol. Microbiol.">
        <title>The Global Catalogue of Microorganisms (GCM) 10K type strain sequencing project: providing services to taxonomists for standard genome sequencing and annotation.</title>
        <authorList>
            <consortium name="The Broad Institute Genomics Platform"/>
            <consortium name="The Broad Institute Genome Sequencing Center for Infectious Disease"/>
            <person name="Wu L."/>
            <person name="Ma J."/>
        </authorList>
    </citation>
    <scope>NUCLEOTIDE SEQUENCE [LARGE SCALE GENOMIC DNA]</scope>
    <source>
        <strain evidence="2">JCM 17137</strain>
    </source>
</reference>